<evidence type="ECO:0000256" key="2">
    <source>
        <dbReference type="ARBA" id="ARBA00006024"/>
    </source>
</evidence>
<dbReference type="Proteomes" id="UP001524383">
    <property type="component" value="Unassembled WGS sequence"/>
</dbReference>
<dbReference type="InterPro" id="IPR027256">
    <property type="entry name" value="P-typ_ATPase_IB"/>
</dbReference>
<evidence type="ECO:0000256" key="11">
    <source>
        <dbReference type="ARBA" id="ARBA00022842"/>
    </source>
</evidence>
<dbReference type="NCBIfam" id="TIGR01494">
    <property type="entry name" value="ATPase_P-type"/>
    <property type="match status" value="1"/>
</dbReference>
<keyword evidence="20" id="KW-1185">Reference proteome</keyword>
<dbReference type="SUPFAM" id="SSF81653">
    <property type="entry name" value="Calcium ATPase, transduction domain A"/>
    <property type="match status" value="1"/>
</dbReference>
<dbReference type="CDD" id="cd00371">
    <property type="entry name" value="HMA"/>
    <property type="match status" value="2"/>
</dbReference>
<dbReference type="InterPro" id="IPR018303">
    <property type="entry name" value="ATPase_P-typ_P_site"/>
</dbReference>
<keyword evidence="8" id="KW-0547">Nucleotide-binding</keyword>
<evidence type="ECO:0000256" key="1">
    <source>
        <dbReference type="ARBA" id="ARBA00004127"/>
    </source>
</evidence>
<dbReference type="SFLD" id="SFLDF00027">
    <property type="entry name" value="p-type_atpase"/>
    <property type="match status" value="1"/>
</dbReference>
<evidence type="ECO:0000256" key="10">
    <source>
        <dbReference type="ARBA" id="ARBA00022840"/>
    </source>
</evidence>
<dbReference type="SUPFAM" id="SSF56784">
    <property type="entry name" value="HAD-like"/>
    <property type="match status" value="1"/>
</dbReference>
<feature type="transmembrane region" description="Helical" evidence="17">
    <location>
        <begin position="163"/>
        <end position="182"/>
    </location>
</feature>
<dbReference type="InterPro" id="IPR006121">
    <property type="entry name" value="HMA_dom"/>
</dbReference>
<dbReference type="GO" id="GO:0140581">
    <property type="term" value="F:P-type monovalent copper transporter activity"/>
    <property type="evidence" value="ECO:0007669"/>
    <property type="project" value="UniProtKB-EC"/>
</dbReference>
<dbReference type="Pfam" id="PF00403">
    <property type="entry name" value="HMA"/>
    <property type="match status" value="2"/>
</dbReference>
<keyword evidence="5 17" id="KW-0812">Transmembrane</keyword>
<comment type="similarity">
    <text evidence="2">Belongs to the cation transport ATPase (P-type) (TC 3.A.3) family. Type IB subfamily.</text>
</comment>
<evidence type="ECO:0000256" key="4">
    <source>
        <dbReference type="ARBA" id="ARBA00022448"/>
    </source>
</evidence>
<dbReference type="Gene3D" id="3.40.50.1000">
    <property type="entry name" value="HAD superfamily/HAD-like"/>
    <property type="match status" value="1"/>
</dbReference>
<dbReference type="PRINTS" id="PR00941">
    <property type="entry name" value="CDATPASE"/>
</dbReference>
<dbReference type="SUPFAM" id="SSF81665">
    <property type="entry name" value="Calcium ATPase, transmembrane domain M"/>
    <property type="match status" value="1"/>
</dbReference>
<dbReference type="RefSeq" id="WP_255333427.1">
    <property type="nucleotide sequence ID" value="NZ_VOTZ01000031.1"/>
</dbReference>
<evidence type="ECO:0000256" key="6">
    <source>
        <dbReference type="ARBA" id="ARBA00022723"/>
    </source>
</evidence>
<feature type="domain" description="HMA" evidence="18">
    <location>
        <begin position="70"/>
        <end position="136"/>
    </location>
</feature>
<evidence type="ECO:0000256" key="12">
    <source>
        <dbReference type="ARBA" id="ARBA00022967"/>
    </source>
</evidence>
<feature type="domain" description="HMA" evidence="18">
    <location>
        <begin position="2"/>
        <end position="68"/>
    </location>
</feature>
<evidence type="ECO:0000313" key="19">
    <source>
        <dbReference type="EMBL" id="MCQ1539461.1"/>
    </source>
</evidence>
<keyword evidence="4" id="KW-0813">Transport</keyword>
<dbReference type="EMBL" id="VOTZ01000031">
    <property type="protein sequence ID" value="MCQ1539461.1"/>
    <property type="molecule type" value="Genomic_DNA"/>
</dbReference>
<proteinExistence type="inferred from homology"/>
<comment type="subcellular location">
    <subcellularLocation>
        <location evidence="1">Endomembrane system</location>
        <topology evidence="1">Multi-pass membrane protein</topology>
    </subcellularLocation>
</comment>
<dbReference type="GO" id="GO:0012505">
    <property type="term" value="C:endomembrane system"/>
    <property type="evidence" value="ECO:0007669"/>
    <property type="project" value="UniProtKB-SubCell"/>
</dbReference>
<organism evidence="19 20">
    <name type="scientific">Methanocalculus taiwanensis</name>
    <dbReference type="NCBI Taxonomy" id="106207"/>
    <lineage>
        <taxon>Archaea</taxon>
        <taxon>Methanobacteriati</taxon>
        <taxon>Methanobacteriota</taxon>
        <taxon>Stenosarchaea group</taxon>
        <taxon>Methanomicrobia</taxon>
        <taxon>Methanomicrobiales</taxon>
        <taxon>Methanocalculaceae</taxon>
        <taxon>Methanocalculus</taxon>
    </lineage>
</organism>
<dbReference type="Gene3D" id="3.30.70.100">
    <property type="match status" value="2"/>
</dbReference>
<dbReference type="PROSITE" id="PS50846">
    <property type="entry name" value="HMA_2"/>
    <property type="match status" value="2"/>
</dbReference>
<feature type="transmembrane region" description="Helical" evidence="17">
    <location>
        <begin position="744"/>
        <end position="768"/>
    </location>
</feature>
<keyword evidence="14" id="KW-0186">Copper</keyword>
<dbReference type="InterPro" id="IPR023298">
    <property type="entry name" value="ATPase_P-typ_TM_dom_sf"/>
</dbReference>
<comment type="caution">
    <text evidence="19">The sequence shown here is derived from an EMBL/GenBank/DDBJ whole genome shotgun (WGS) entry which is preliminary data.</text>
</comment>
<feature type="transmembrane region" description="Helical" evidence="17">
    <location>
        <begin position="222"/>
        <end position="244"/>
    </location>
</feature>
<evidence type="ECO:0000256" key="3">
    <source>
        <dbReference type="ARBA" id="ARBA00012517"/>
    </source>
</evidence>
<dbReference type="InterPro" id="IPR008250">
    <property type="entry name" value="ATPase_P-typ_transduc_dom_A_sf"/>
</dbReference>
<evidence type="ECO:0000256" key="9">
    <source>
        <dbReference type="ARBA" id="ARBA00022796"/>
    </source>
</evidence>
<dbReference type="NCBIfam" id="TIGR01511">
    <property type="entry name" value="ATPase-IB1_Cu"/>
    <property type="match status" value="1"/>
</dbReference>
<evidence type="ECO:0000256" key="15">
    <source>
        <dbReference type="ARBA" id="ARBA00023065"/>
    </source>
</evidence>
<evidence type="ECO:0000313" key="20">
    <source>
        <dbReference type="Proteomes" id="UP001524383"/>
    </source>
</evidence>
<dbReference type="GO" id="GO:0005524">
    <property type="term" value="F:ATP binding"/>
    <property type="evidence" value="ECO:0007669"/>
    <property type="project" value="UniProtKB-KW"/>
</dbReference>
<dbReference type="PANTHER" id="PTHR43520">
    <property type="entry name" value="ATP7, ISOFORM B"/>
    <property type="match status" value="1"/>
</dbReference>
<dbReference type="FunFam" id="3.30.70.100:FF:000001">
    <property type="entry name" value="ATPase copper transporting beta"/>
    <property type="match status" value="2"/>
</dbReference>
<accession>A0ABD4TL24</accession>
<feature type="transmembrane region" description="Helical" evidence="17">
    <location>
        <begin position="429"/>
        <end position="451"/>
    </location>
</feature>
<dbReference type="PANTHER" id="PTHR43520:SF8">
    <property type="entry name" value="P-TYPE CU(+) TRANSPORTER"/>
    <property type="match status" value="1"/>
</dbReference>
<dbReference type="InterPro" id="IPR059000">
    <property type="entry name" value="ATPase_P-type_domA"/>
</dbReference>
<dbReference type="Pfam" id="PF00702">
    <property type="entry name" value="Hydrolase"/>
    <property type="match status" value="1"/>
</dbReference>
<keyword evidence="6" id="KW-0479">Metal-binding</keyword>
<dbReference type="InterPro" id="IPR044492">
    <property type="entry name" value="P_typ_ATPase_HD_dom"/>
</dbReference>
<dbReference type="CDD" id="cd02094">
    <property type="entry name" value="P-type_ATPase_Cu-like"/>
    <property type="match status" value="1"/>
</dbReference>
<dbReference type="Pfam" id="PF00122">
    <property type="entry name" value="E1-E2_ATPase"/>
    <property type="match status" value="1"/>
</dbReference>
<dbReference type="FunFam" id="2.70.150.10:FF:000002">
    <property type="entry name" value="Copper-transporting ATPase 1, putative"/>
    <property type="match status" value="1"/>
</dbReference>
<dbReference type="SUPFAM" id="SSF55008">
    <property type="entry name" value="HMA, heavy metal-associated domain"/>
    <property type="match status" value="2"/>
</dbReference>
<evidence type="ECO:0000256" key="7">
    <source>
        <dbReference type="ARBA" id="ARBA00022737"/>
    </source>
</evidence>
<dbReference type="GO" id="GO:0046872">
    <property type="term" value="F:metal ion binding"/>
    <property type="evidence" value="ECO:0007669"/>
    <property type="project" value="UniProtKB-KW"/>
</dbReference>
<dbReference type="InterPro" id="IPR036412">
    <property type="entry name" value="HAD-like_sf"/>
</dbReference>
<dbReference type="NCBIfam" id="TIGR00003">
    <property type="entry name" value="copper ion binding protein"/>
    <property type="match status" value="1"/>
</dbReference>
<dbReference type="NCBIfam" id="TIGR01525">
    <property type="entry name" value="ATPase-IB_hvy"/>
    <property type="match status" value="1"/>
</dbReference>
<evidence type="ECO:0000256" key="16">
    <source>
        <dbReference type="ARBA" id="ARBA00023136"/>
    </source>
</evidence>
<protein>
    <recommendedName>
        <fullName evidence="3">P-type Cu(+) transporter</fullName>
        <ecNumber evidence="3">7.2.2.8</ecNumber>
    </recommendedName>
</protein>
<dbReference type="FunFam" id="3.40.50.1000:FF:000144">
    <property type="entry name" value="copper-transporting ATPase 1 isoform X2"/>
    <property type="match status" value="1"/>
</dbReference>
<evidence type="ECO:0000259" key="18">
    <source>
        <dbReference type="PROSITE" id="PS50846"/>
    </source>
</evidence>
<name>A0ABD4TL24_9EURY</name>
<feature type="transmembrane region" description="Helical" evidence="17">
    <location>
        <begin position="250"/>
        <end position="267"/>
    </location>
</feature>
<dbReference type="Gene3D" id="2.70.150.10">
    <property type="entry name" value="Calcium-transporting ATPase, cytoplasmic transduction domain A"/>
    <property type="match status" value="1"/>
</dbReference>
<evidence type="ECO:0000256" key="5">
    <source>
        <dbReference type="ARBA" id="ARBA00022692"/>
    </source>
</evidence>
<evidence type="ECO:0000256" key="8">
    <source>
        <dbReference type="ARBA" id="ARBA00022741"/>
    </source>
</evidence>
<evidence type="ECO:0000256" key="13">
    <source>
        <dbReference type="ARBA" id="ARBA00022989"/>
    </source>
</evidence>
<keyword evidence="13 17" id="KW-1133">Transmembrane helix</keyword>
<evidence type="ECO:0000256" key="17">
    <source>
        <dbReference type="SAM" id="Phobius"/>
    </source>
</evidence>
<keyword evidence="7" id="KW-0677">Repeat</keyword>
<dbReference type="EC" id="7.2.2.8" evidence="3"/>
<dbReference type="SFLD" id="SFLDS00003">
    <property type="entry name" value="Haloacid_Dehalogenase"/>
    <property type="match status" value="1"/>
</dbReference>
<sequence length="811" mass="86498">MVIIQIRVAGMHCATCAKAIESTLGERKGISSAVVNIAAENVRIEFDPDTVSLLDIEEAIRKAGFTPVPESLALSISGMHCAVCVQAIEKALLTLPGITSVSVNLGTGQAYLTYYPDVTSLEDMKKAVSAAGFSVIGTGDDSQVDSFDTGAALDLRMKAYRSILGFVVSGFLMLLMWIHPPLPLPMPLMMFFIATPFFAFLSYPIFKAAIRSLKNGILDMDVMYSLGIGTAYGSSVLSTFGIFLSADFNFYETAIMLTAFLTLGRYLEARAKGKTGEAIRSLMNLQPKTATVIRDGTEFTVPVGEIVPHDIVLVRPGEAIPVDGTVIDGESHVDESLITGEPIPILKQTDANVIGGTISTNGAITIYATQVGKDTILAKIIRMVEEAQGSKPPVQRVADTAVSYFIPAVLIIAFSAFLFWYFIAGYPLLFAVTALISVLVVACPCALGLATPTAITVGIGRGAELGILIRNGEVLEKSGTINIVAIDKTGTLTEGRPEVTDIAPFSLSEQELLTYAASIEQLSLHPLGEAILRKSEEMDAPLHDVVDFKSFGGQGICGSVDGVQILVGNRSFFEERSIQIPKNALGTIVRFESEGKTVPLIAVDRRYAGCIAITDPIKPTSHEAVKIFEEMGLSVVMITGDNEHTAEVIGQEIGISRIFAGVLPWDKAEEVSRLQERGEHVAFIGDGINDAPALAQADVGIAISTGTDVAVESGGIVLMQSDPLDAAAAIQLARKVMGRIRANLFWAFFYNILLIPVAAGLLTPFFGITFRPEYAGLAMALSSVTIVSLSLLLRSYTPPAKNKAESPVFAG</sequence>
<dbReference type="InterPro" id="IPR023214">
    <property type="entry name" value="HAD_sf"/>
</dbReference>
<keyword evidence="10" id="KW-0067">ATP-binding</keyword>
<dbReference type="SFLD" id="SFLDG00002">
    <property type="entry name" value="C1.7:_P-type_atpase_like"/>
    <property type="match status" value="1"/>
</dbReference>
<keyword evidence="16 17" id="KW-0472">Membrane</keyword>
<feature type="transmembrane region" description="Helical" evidence="17">
    <location>
        <begin position="774"/>
        <end position="793"/>
    </location>
</feature>
<dbReference type="Gene3D" id="3.40.1110.10">
    <property type="entry name" value="Calcium-transporting ATPase, cytoplasmic domain N"/>
    <property type="match status" value="1"/>
</dbReference>
<dbReference type="InterPro" id="IPR006122">
    <property type="entry name" value="HMA_Cu_ion-bd"/>
</dbReference>
<keyword evidence="15" id="KW-0406">Ion transport</keyword>
<dbReference type="InterPro" id="IPR036163">
    <property type="entry name" value="HMA_dom_sf"/>
</dbReference>
<keyword evidence="11" id="KW-0460">Magnesium</keyword>
<evidence type="ECO:0000256" key="14">
    <source>
        <dbReference type="ARBA" id="ARBA00023008"/>
    </source>
</evidence>
<dbReference type="PRINTS" id="PR00119">
    <property type="entry name" value="CATATPASE"/>
</dbReference>
<keyword evidence="12" id="KW-1278">Translocase</keyword>
<dbReference type="PROSITE" id="PS00154">
    <property type="entry name" value="ATPASE_E1_E2"/>
    <property type="match status" value="1"/>
</dbReference>
<gene>
    <name evidence="19" type="ORF">FTO68_10785</name>
</gene>
<dbReference type="InterPro" id="IPR023299">
    <property type="entry name" value="ATPase_P-typ_cyto_dom_N"/>
</dbReference>
<feature type="transmembrane region" description="Helical" evidence="17">
    <location>
        <begin position="401"/>
        <end position="423"/>
    </location>
</feature>
<dbReference type="InterPro" id="IPR001757">
    <property type="entry name" value="P_typ_ATPase"/>
</dbReference>
<keyword evidence="9" id="KW-0187">Copper transport</keyword>
<reference evidence="19 20" key="1">
    <citation type="submission" date="2019-08" db="EMBL/GenBank/DDBJ databases">
        <authorList>
            <person name="Chen S.-C."/>
            <person name="Lai M.-C."/>
            <person name="You Y.-T."/>
        </authorList>
    </citation>
    <scope>NUCLEOTIDE SEQUENCE [LARGE SCALE GENOMIC DNA]</scope>
    <source>
        <strain evidence="19 20">P2F9704a</strain>
    </source>
</reference>
<dbReference type="AlphaFoldDB" id="A0ABD4TL24"/>
<feature type="transmembrane region" description="Helical" evidence="17">
    <location>
        <begin position="188"/>
        <end position="210"/>
    </location>
</feature>